<keyword evidence="6" id="KW-0687">Ribonucleoprotein</keyword>
<evidence type="ECO:0000256" key="2">
    <source>
        <dbReference type="ARBA" id="ARBA00022845"/>
    </source>
</evidence>
<evidence type="ECO:0000256" key="3">
    <source>
        <dbReference type="HAMAP-Rule" id="MF_00839"/>
    </source>
</evidence>
<feature type="domain" description="Sigma 54 modulation/S30EA ribosomal protein C-terminal" evidence="5">
    <location>
        <begin position="175"/>
        <end position="229"/>
    </location>
</feature>
<reference evidence="6 7" key="1">
    <citation type="submission" date="2019-06" db="EMBL/GenBank/DDBJ databases">
        <title>Sequencing the genomes of 1000 actinobacteria strains.</title>
        <authorList>
            <person name="Klenk H.-P."/>
        </authorList>
    </citation>
    <scope>NUCLEOTIDE SEQUENCE [LARGE SCALE GENOMIC DNA]</scope>
    <source>
        <strain evidence="6 7">DSM 43186</strain>
    </source>
</reference>
<organism evidence="6 7">
    <name type="scientific">Thermopolyspora flexuosa</name>
    <dbReference type="NCBI Taxonomy" id="103836"/>
    <lineage>
        <taxon>Bacteria</taxon>
        <taxon>Bacillati</taxon>
        <taxon>Actinomycetota</taxon>
        <taxon>Actinomycetes</taxon>
        <taxon>Streptosporangiales</taxon>
        <taxon>Streptosporangiaceae</taxon>
        <taxon>Thermopolyspora</taxon>
    </lineage>
</organism>
<dbReference type="HAMAP" id="MF_00839">
    <property type="entry name" value="HPF"/>
    <property type="match status" value="1"/>
</dbReference>
<dbReference type="GO" id="GO:0045900">
    <property type="term" value="P:negative regulation of translational elongation"/>
    <property type="evidence" value="ECO:0007669"/>
    <property type="project" value="TreeGrafter"/>
</dbReference>
<sequence>MDIIVKGRHTGVSDRFRDHVKSKLARIERLDNRLIRVSVEVSKERNPRLADQRERVELTIHSRGPAIRAEASAADRFAALDLALDKLENRLRRIADRRKVHYGSQCPPSVAEITAALARLDELRAQEGGQAARSTAEAEEETYEDTYAAEQEEARRREAGGEEEPIVPIPMEGEGPLVVREKYHKAQPMTVDQALLEMELVGHDFYLFRDKENGLPSVVYRRRGYHYGVLRLIEE</sequence>
<dbReference type="PANTHER" id="PTHR33231:SF1">
    <property type="entry name" value="30S RIBOSOMAL PROTEIN"/>
    <property type="match status" value="1"/>
</dbReference>
<dbReference type="GO" id="GO:0043024">
    <property type="term" value="F:ribosomal small subunit binding"/>
    <property type="evidence" value="ECO:0007669"/>
    <property type="project" value="TreeGrafter"/>
</dbReference>
<proteinExistence type="inferred from homology"/>
<evidence type="ECO:0000256" key="1">
    <source>
        <dbReference type="ARBA" id="ARBA00022490"/>
    </source>
</evidence>
<dbReference type="InterPro" id="IPR050574">
    <property type="entry name" value="HPF/YfiA_ribosome-assoc"/>
</dbReference>
<dbReference type="RefSeq" id="WP_142260648.1">
    <property type="nucleotide sequence ID" value="NZ_BMPV01000005.1"/>
</dbReference>
<keyword evidence="7" id="KW-1185">Reference proteome</keyword>
<dbReference type="Gene3D" id="3.30.160.100">
    <property type="entry name" value="Ribosome hibernation promotion factor-like"/>
    <property type="match status" value="1"/>
</dbReference>
<dbReference type="NCBIfam" id="TIGR00741">
    <property type="entry name" value="yfiA"/>
    <property type="match status" value="1"/>
</dbReference>
<name>A0A543J1X4_9ACTN</name>
<keyword evidence="6" id="KW-0689">Ribosomal protein</keyword>
<dbReference type="InterPro" id="IPR032528">
    <property type="entry name" value="Ribosom_S30AE_C"/>
</dbReference>
<dbReference type="Pfam" id="PF16321">
    <property type="entry name" value="Ribosom_S30AE_C"/>
    <property type="match status" value="1"/>
</dbReference>
<dbReference type="EMBL" id="VFPQ01000001">
    <property type="protein sequence ID" value="TQM76820.1"/>
    <property type="molecule type" value="Genomic_DNA"/>
</dbReference>
<keyword evidence="1 3" id="KW-0963">Cytoplasm</keyword>
<dbReference type="Proteomes" id="UP000319213">
    <property type="component" value="Unassembled WGS sequence"/>
</dbReference>
<protein>
    <recommendedName>
        <fullName evidence="3">Ribosome hibernation promoting factor</fullName>
        <shortName evidence="3">HPF</shortName>
    </recommendedName>
</protein>
<dbReference type="GO" id="GO:0022627">
    <property type="term" value="C:cytosolic small ribosomal subunit"/>
    <property type="evidence" value="ECO:0007669"/>
    <property type="project" value="TreeGrafter"/>
</dbReference>
<comment type="function">
    <text evidence="3">Required for dimerization of active 70S ribosomes into 100S ribosomes in stationary phase; 100S ribosomes are translationally inactive and sometimes present during exponential growth.</text>
</comment>
<dbReference type="InterPro" id="IPR003489">
    <property type="entry name" value="RHF/RaiA"/>
</dbReference>
<dbReference type="InterPro" id="IPR038416">
    <property type="entry name" value="Ribosom_S30AE_C_sf"/>
</dbReference>
<dbReference type="OrthoDB" id="9794975at2"/>
<evidence type="ECO:0000256" key="4">
    <source>
        <dbReference type="SAM" id="MobiDB-lite"/>
    </source>
</evidence>
<comment type="similarity">
    <text evidence="3">Belongs to the HPF/YfiA ribosome-associated protein family. Long HPF subfamily.</text>
</comment>
<accession>A0A543J1X4</accession>
<dbReference type="Pfam" id="PF02482">
    <property type="entry name" value="Ribosomal_S30AE"/>
    <property type="match status" value="1"/>
</dbReference>
<dbReference type="SUPFAM" id="SSF69754">
    <property type="entry name" value="Ribosome binding protein Y (YfiA homologue)"/>
    <property type="match status" value="1"/>
</dbReference>
<feature type="region of interest" description="Disordered" evidence="4">
    <location>
        <begin position="127"/>
        <end position="171"/>
    </location>
</feature>
<comment type="subunit">
    <text evidence="3">Interacts with 100S ribosomes.</text>
</comment>
<evidence type="ECO:0000259" key="5">
    <source>
        <dbReference type="Pfam" id="PF16321"/>
    </source>
</evidence>
<keyword evidence="2 3" id="KW-0810">Translation regulation</keyword>
<dbReference type="PANTHER" id="PTHR33231">
    <property type="entry name" value="30S RIBOSOMAL PROTEIN"/>
    <property type="match status" value="1"/>
</dbReference>
<dbReference type="Gene3D" id="3.30.505.50">
    <property type="entry name" value="Sigma 54 modulation/S30EA ribosomal protein, C-terminal domain"/>
    <property type="match status" value="1"/>
</dbReference>
<dbReference type="InterPro" id="IPR034694">
    <property type="entry name" value="HPF_long/plastid"/>
</dbReference>
<evidence type="ECO:0000313" key="7">
    <source>
        <dbReference type="Proteomes" id="UP000319213"/>
    </source>
</evidence>
<evidence type="ECO:0000313" key="6">
    <source>
        <dbReference type="EMBL" id="TQM76820.1"/>
    </source>
</evidence>
<dbReference type="InterPro" id="IPR036567">
    <property type="entry name" value="RHF-like"/>
</dbReference>
<gene>
    <name evidence="3" type="primary">hpf</name>
    <name evidence="6" type="ORF">FHX40_3570</name>
</gene>
<dbReference type="AlphaFoldDB" id="A0A543J1X4"/>
<dbReference type="CDD" id="cd00552">
    <property type="entry name" value="RaiA"/>
    <property type="match status" value="1"/>
</dbReference>
<comment type="subcellular location">
    <subcellularLocation>
        <location evidence="3">Cytoplasm</location>
    </subcellularLocation>
</comment>
<dbReference type="FunFam" id="3.30.505.50:FF:000002">
    <property type="entry name" value="Ribosome hibernation promoting factor"/>
    <property type="match status" value="1"/>
</dbReference>
<comment type="caution">
    <text evidence="6">The sequence shown here is derived from an EMBL/GenBank/DDBJ whole genome shotgun (WGS) entry which is preliminary data.</text>
</comment>